<dbReference type="PANTHER" id="PTHR42852">
    <property type="entry name" value="THIOL:DISULFIDE INTERCHANGE PROTEIN DSBE"/>
    <property type="match status" value="1"/>
</dbReference>
<dbReference type="EMBL" id="JACCHT010000002">
    <property type="protein sequence ID" value="NYT28354.1"/>
    <property type="molecule type" value="Genomic_DNA"/>
</dbReference>
<keyword evidence="1" id="KW-0732">Signal</keyword>
<dbReference type="CDD" id="cd02966">
    <property type="entry name" value="TlpA_like_family"/>
    <property type="match status" value="1"/>
</dbReference>
<dbReference type="GO" id="GO:0016491">
    <property type="term" value="F:oxidoreductase activity"/>
    <property type="evidence" value="ECO:0007669"/>
    <property type="project" value="InterPro"/>
</dbReference>
<dbReference type="InterPro" id="IPR036249">
    <property type="entry name" value="Thioredoxin-like_sf"/>
</dbReference>
<dbReference type="AlphaFoldDB" id="A0A853F324"/>
<dbReference type="InterPro" id="IPR000866">
    <property type="entry name" value="AhpC/TSA"/>
</dbReference>
<dbReference type="PROSITE" id="PS51352">
    <property type="entry name" value="THIOREDOXIN_2"/>
    <property type="match status" value="1"/>
</dbReference>
<evidence type="ECO:0000256" key="1">
    <source>
        <dbReference type="SAM" id="SignalP"/>
    </source>
</evidence>
<organism evidence="3 4">
    <name type="scientific">Candidatus Thiodubiliella endoseptemdiera</name>
    <dbReference type="NCBI Taxonomy" id="2738886"/>
    <lineage>
        <taxon>Bacteria</taxon>
        <taxon>Pseudomonadati</taxon>
        <taxon>Pseudomonadota</taxon>
        <taxon>Gammaproteobacteria</taxon>
        <taxon>Candidatus Pseudothioglobaceae</taxon>
        <taxon>Candidatus Thiodubiliella</taxon>
    </lineage>
</organism>
<evidence type="ECO:0000259" key="2">
    <source>
        <dbReference type="PROSITE" id="PS51352"/>
    </source>
</evidence>
<dbReference type="Proteomes" id="UP000568751">
    <property type="component" value="Unassembled WGS sequence"/>
</dbReference>
<sequence length="417" mass="47123">MMNRNFYSWLFVFLSSISFAGQDLEIELKSGNTISIDTYYSEGETLFIYLPSGRGFGKGYKTTAKQLAENGVDVWALDLHGSYMIPKYKSSINRFNIDDLVDLIAIAKNKSFKNIFFVATGRGAQLALKIAYQWQLHNPNSTLLKGHIFHSPHLIDGKPDLGGVAKYVNISKVSHLPVYVLLPQFGTKFMRSKEIENQLKQGGSAVFIHRLTGVGYGFHMKKVRNLSKLGIKAKERLANTYRQAMRLMKTIQVPKISPPDVDINASAKVTFSAPLLQKYHGKQNLPLKLKTLDGKIAKISDYKGQVLLINFWASWCNPCIKEIPSLVRLQQKFNSKYFKIITINVGESQHKITKFVKKIGLTLPILLDESGQAVKEWGVYAYPSNFLIDKEGVIRYGYRGALEWDDQNVIDTVQSLL</sequence>
<dbReference type="PANTHER" id="PTHR42852:SF13">
    <property type="entry name" value="PROTEIN DIPZ"/>
    <property type="match status" value="1"/>
</dbReference>
<dbReference type="GO" id="GO:0016209">
    <property type="term" value="F:antioxidant activity"/>
    <property type="evidence" value="ECO:0007669"/>
    <property type="project" value="InterPro"/>
</dbReference>
<name>A0A853F324_9GAMM</name>
<gene>
    <name evidence="3" type="ORF">H0A76_11075</name>
</gene>
<dbReference type="Gene3D" id="3.40.30.10">
    <property type="entry name" value="Glutaredoxin"/>
    <property type="match status" value="1"/>
</dbReference>
<evidence type="ECO:0000313" key="4">
    <source>
        <dbReference type="Proteomes" id="UP000568751"/>
    </source>
</evidence>
<dbReference type="InterPro" id="IPR029058">
    <property type="entry name" value="AB_hydrolase_fold"/>
</dbReference>
<dbReference type="Pfam" id="PF00578">
    <property type="entry name" value="AhpC-TSA"/>
    <property type="match status" value="1"/>
</dbReference>
<dbReference type="InterPro" id="IPR013766">
    <property type="entry name" value="Thioredoxin_domain"/>
</dbReference>
<dbReference type="InterPro" id="IPR050553">
    <property type="entry name" value="Thioredoxin_ResA/DsbE_sf"/>
</dbReference>
<protein>
    <submittedName>
        <fullName evidence="3">TlpA family protein disulfide reductase</fullName>
    </submittedName>
</protein>
<feature type="chain" id="PRO_5032780396" evidence="1">
    <location>
        <begin position="21"/>
        <end position="417"/>
    </location>
</feature>
<evidence type="ECO:0000313" key="3">
    <source>
        <dbReference type="EMBL" id="NYT28354.1"/>
    </source>
</evidence>
<dbReference type="Gene3D" id="3.40.50.1820">
    <property type="entry name" value="alpha/beta hydrolase"/>
    <property type="match status" value="1"/>
</dbReference>
<feature type="signal peptide" evidence="1">
    <location>
        <begin position="1"/>
        <end position="20"/>
    </location>
</feature>
<dbReference type="SUPFAM" id="SSF53474">
    <property type="entry name" value="alpha/beta-Hydrolases"/>
    <property type="match status" value="1"/>
</dbReference>
<comment type="caution">
    <text evidence="3">The sequence shown here is derived from an EMBL/GenBank/DDBJ whole genome shotgun (WGS) entry which is preliminary data.</text>
</comment>
<dbReference type="SUPFAM" id="SSF52833">
    <property type="entry name" value="Thioredoxin-like"/>
    <property type="match status" value="1"/>
</dbReference>
<accession>A0A853F324</accession>
<feature type="domain" description="Thioredoxin" evidence="2">
    <location>
        <begin position="278"/>
        <end position="417"/>
    </location>
</feature>
<reference evidence="3 4" key="1">
    <citation type="submission" date="2020-05" db="EMBL/GenBank/DDBJ databases">
        <title>Horizontal transmission and recombination maintain forever young bacterial symbiont genomes.</title>
        <authorList>
            <person name="Russell S.L."/>
            <person name="Pepper-Tunick E."/>
            <person name="Svedberg J."/>
            <person name="Byrne A."/>
            <person name="Ruelas Castillo J."/>
            <person name="Vollmers C."/>
            <person name="Beinart R.A."/>
            <person name="Corbett-Detig R."/>
        </authorList>
    </citation>
    <scope>NUCLEOTIDE SEQUENCE [LARGE SCALE GENOMIC DNA]</scope>
    <source>
        <strain evidence="3">455</strain>
    </source>
</reference>
<proteinExistence type="predicted"/>